<proteinExistence type="predicted"/>
<protein>
    <submittedName>
        <fullName evidence="2">ArsR family transcriptional regulator</fullName>
    </submittedName>
</protein>
<organism evidence="2 3">
    <name type="scientific">Streptomyces xiangluensis</name>
    <dbReference type="NCBI Taxonomy" id="2665720"/>
    <lineage>
        <taxon>Bacteria</taxon>
        <taxon>Bacillati</taxon>
        <taxon>Actinomycetota</taxon>
        <taxon>Actinomycetes</taxon>
        <taxon>Kitasatosporales</taxon>
        <taxon>Streptomycetaceae</taxon>
        <taxon>Streptomyces</taxon>
    </lineage>
</organism>
<evidence type="ECO:0000313" key="3">
    <source>
        <dbReference type="Proteomes" id="UP001596012"/>
    </source>
</evidence>
<accession>A0ABV8YQC0</accession>
<evidence type="ECO:0000313" key="2">
    <source>
        <dbReference type="EMBL" id="MFC4466008.1"/>
    </source>
</evidence>
<name>A0ABV8YQC0_9ACTN</name>
<evidence type="ECO:0000259" key="1">
    <source>
        <dbReference type="Pfam" id="PF01022"/>
    </source>
</evidence>
<comment type="caution">
    <text evidence="2">The sequence shown here is derived from an EMBL/GenBank/DDBJ whole genome shotgun (WGS) entry which is preliminary data.</text>
</comment>
<feature type="domain" description="HTH arsR-type" evidence="1">
    <location>
        <begin position="2"/>
        <end position="22"/>
    </location>
</feature>
<gene>
    <name evidence="2" type="ORF">ACFPH6_15990</name>
</gene>
<sequence length="25" mass="2813">MCDLTESLGLRQPTVSSHLLMLVRI</sequence>
<dbReference type="Pfam" id="PF01022">
    <property type="entry name" value="HTH_5"/>
    <property type="match status" value="1"/>
</dbReference>
<reference evidence="3" key="1">
    <citation type="journal article" date="2019" name="Int. J. Syst. Evol. Microbiol.">
        <title>The Global Catalogue of Microorganisms (GCM) 10K type strain sequencing project: providing services to taxonomists for standard genome sequencing and annotation.</title>
        <authorList>
            <consortium name="The Broad Institute Genomics Platform"/>
            <consortium name="The Broad Institute Genome Sequencing Center for Infectious Disease"/>
            <person name="Wu L."/>
            <person name="Ma J."/>
        </authorList>
    </citation>
    <scope>NUCLEOTIDE SEQUENCE [LARGE SCALE GENOMIC DNA]</scope>
    <source>
        <strain evidence="3">DT43</strain>
    </source>
</reference>
<keyword evidence="3" id="KW-1185">Reference proteome</keyword>
<dbReference type="EMBL" id="JBHSFG010000028">
    <property type="protein sequence ID" value="MFC4466008.1"/>
    <property type="molecule type" value="Genomic_DNA"/>
</dbReference>
<dbReference type="RefSeq" id="WP_386342674.1">
    <property type="nucleotide sequence ID" value="NZ_JBHSFG010000028.1"/>
</dbReference>
<dbReference type="InterPro" id="IPR001845">
    <property type="entry name" value="HTH_ArsR_DNA-bd_dom"/>
</dbReference>
<dbReference type="Proteomes" id="UP001596012">
    <property type="component" value="Unassembled WGS sequence"/>
</dbReference>